<feature type="compositionally biased region" description="Basic and acidic residues" evidence="1">
    <location>
        <begin position="9"/>
        <end position="24"/>
    </location>
</feature>
<feature type="transmembrane region" description="Helical" evidence="2">
    <location>
        <begin position="402"/>
        <end position="435"/>
    </location>
</feature>
<dbReference type="SUPFAM" id="SSF109604">
    <property type="entry name" value="HD-domain/PDEase-like"/>
    <property type="match status" value="1"/>
</dbReference>
<dbReference type="PROSITE" id="PS51831">
    <property type="entry name" value="HD"/>
    <property type="match status" value="1"/>
</dbReference>
<evidence type="ECO:0000256" key="2">
    <source>
        <dbReference type="SAM" id="Phobius"/>
    </source>
</evidence>
<feature type="transmembrane region" description="Helical" evidence="2">
    <location>
        <begin position="500"/>
        <end position="521"/>
    </location>
</feature>
<keyword evidence="5" id="KW-1185">Reference proteome</keyword>
<dbReference type="NCBIfam" id="TIGR00277">
    <property type="entry name" value="HDIG"/>
    <property type="match status" value="1"/>
</dbReference>
<dbReference type="SMART" id="SM00471">
    <property type="entry name" value="HDc"/>
    <property type="match status" value="1"/>
</dbReference>
<dbReference type="CDD" id="cd00077">
    <property type="entry name" value="HDc"/>
    <property type="match status" value="1"/>
</dbReference>
<dbReference type="InterPro" id="IPR006675">
    <property type="entry name" value="HDIG_dom"/>
</dbReference>
<accession>A0A842HG51</accession>
<organism evidence="4 5">
    <name type="scientific">Ruficoccus amylovorans</name>
    <dbReference type="NCBI Taxonomy" id="1804625"/>
    <lineage>
        <taxon>Bacteria</taxon>
        <taxon>Pseudomonadati</taxon>
        <taxon>Verrucomicrobiota</taxon>
        <taxon>Opitutia</taxon>
        <taxon>Puniceicoccales</taxon>
        <taxon>Cerasicoccaceae</taxon>
        <taxon>Ruficoccus</taxon>
    </lineage>
</organism>
<feature type="transmembrane region" description="Helical" evidence="2">
    <location>
        <begin position="325"/>
        <end position="352"/>
    </location>
</feature>
<comment type="caution">
    <text evidence="4">The sequence shown here is derived from an EMBL/GenBank/DDBJ whole genome shotgun (WGS) entry which is preliminary data.</text>
</comment>
<feature type="transmembrane region" description="Helical" evidence="2">
    <location>
        <begin position="470"/>
        <end position="488"/>
    </location>
</feature>
<reference evidence="4 5" key="1">
    <citation type="submission" date="2020-07" db="EMBL/GenBank/DDBJ databases">
        <authorList>
            <person name="Feng X."/>
        </authorList>
    </citation>
    <scope>NUCLEOTIDE SEQUENCE [LARGE SCALE GENOMIC DNA]</scope>
    <source>
        <strain evidence="4 5">JCM31066</strain>
    </source>
</reference>
<keyword evidence="2" id="KW-0812">Transmembrane</keyword>
<dbReference type="InterPro" id="IPR011624">
    <property type="entry name" value="Metal-dep_PHydrolase_7TM_extra"/>
</dbReference>
<dbReference type="RefSeq" id="WP_185675213.1">
    <property type="nucleotide sequence ID" value="NZ_JACHVB010000020.1"/>
</dbReference>
<protein>
    <submittedName>
        <fullName evidence="4">HDIG domain-containing protein</fullName>
    </submittedName>
</protein>
<feature type="transmembrane region" description="Helical" evidence="2">
    <location>
        <begin position="364"/>
        <end position="381"/>
    </location>
</feature>
<dbReference type="EMBL" id="JACHVB010000020">
    <property type="protein sequence ID" value="MBC2594231.1"/>
    <property type="molecule type" value="Genomic_DNA"/>
</dbReference>
<dbReference type="AlphaFoldDB" id="A0A842HG51"/>
<dbReference type="InterPro" id="IPR006674">
    <property type="entry name" value="HD_domain"/>
</dbReference>
<dbReference type="Pfam" id="PF07698">
    <property type="entry name" value="7TM-7TMR_HD"/>
    <property type="match status" value="1"/>
</dbReference>
<evidence type="ECO:0000259" key="3">
    <source>
        <dbReference type="PROSITE" id="PS51831"/>
    </source>
</evidence>
<dbReference type="PANTHER" id="PTHR36442">
    <property type="entry name" value="CYCLIC-DI-AMP PHOSPHODIESTERASE PGPH"/>
    <property type="match status" value="1"/>
</dbReference>
<dbReference type="Pfam" id="PF01966">
    <property type="entry name" value="HD"/>
    <property type="match status" value="1"/>
</dbReference>
<dbReference type="InterPro" id="IPR003607">
    <property type="entry name" value="HD/PDEase_dom"/>
</dbReference>
<evidence type="ECO:0000313" key="5">
    <source>
        <dbReference type="Proteomes" id="UP000546464"/>
    </source>
</evidence>
<dbReference type="Proteomes" id="UP000546464">
    <property type="component" value="Unassembled WGS sequence"/>
</dbReference>
<feature type="region of interest" description="Disordered" evidence="1">
    <location>
        <begin position="1"/>
        <end position="25"/>
    </location>
</feature>
<keyword evidence="2" id="KW-1133">Transmembrane helix</keyword>
<name>A0A842HG51_9BACT</name>
<sequence length="808" mass="90118">MVFKKKTKKEQTVEARRRRRDEARPTNVREAIDSNQWVATGLMVALTLAIVLICFVGRSPTGPRVLPGQTARIRVTAEIPFTYTSQIQTNRLIEQRKLQIGPYYQINPDVFQSFSQRIDQLETGIKEELLPELQELPAEDRKLAIDTFTQQFNQLTGMGVSSEDITLLIDRCTPEQLTRYLNEGKLILRDILRDGIYQPSLLQPSTTNADGIVSYEIIERAQGTRLQSEEDAGRLLRINLAGLDADTGLSRALYRIFSKGLRPNLEYDEKRTSERKEAAAAKVQPVVIKFAAGDVLTEPGTKLTAEQVEALNAYRQALSKSERMIWGFNLTLAEQTGLTFILILATMIYIQVAMPEFRRSNRRILLTALILLVNLVLIRIVNMIGDLDFLSRSPTIQATVTYLAPVAFAGIVLSMLIGARAAVMVSLLISALFGMMEGNSMEAFLISMLSSLAGIHYCRDIRLRAKVVKAGAMAGVAVAVGALFFGLMDDLSTRTLIQQAVAACLVGVLTGMLAIGVLPLLEHTFRFTTDITLLEMTDFNHPLLRKLQIEAPGTYHHSLMVANLSERAALEIGVNPLLCRATCLFHDIGKIAKPEYFVENQQDGYNPHDDRNPTMSALIIKNHVKEGAEMAREAKLPAVFLDVIRQHHGTTLIKFFYNKALNQKQQPSLPLGGGSNPPMPDPTEIDESSFRYDGPRPRSKEATIIFFADAIEAASRSLKKVTPQNVEDLVNAIINERIEDGQLDESPLTLQEISRIRDSFIFTILNMLHSRVEYPKMAKKEAPRRDSHTQPPIPPRDAKTDPAKSAFV</sequence>
<dbReference type="PANTHER" id="PTHR36442:SF1">
    <property type="entry name" value="CYCLIC-DI-AMP PHOSPHODIESTERASE PGPH"/>
    <property type="match status" value="1"/>
</dbReference>
<dbReference type="Gene3D" id="1.10.3210.10">
    <property type="entry name" value="Hypothetical protein af1432"/>
    <property type="match status" value="1"/>
</dbReference>
<feature type="compositionally biased region" description="Basic and acidic residues" evidence="1">
    <location>
        <begin position="776"/>
        <end position="788"/>
    </location>
</feature>
<keyword evidence="2" id="KW-0472">Membrane</keyword>
<proteinExistence type="predicted"/>
<feature type="transmembrane region" description="Helical" evidence="2">
    <location>
        <begin position="37"/>
        <end position="56"/>
    </location>
</feature>
<dbReference type="Pfam" id="PF07697">
    <property type="entry name" value="7TMR-HDED"/>
    <property type="match status" value="1"/>
</dbReference>
<feature type="region of interest" description="Disordered" evidence="1">
    <location>
        <begin position="776"/>
        <end position="808"/>
    </location>
</feature>
<feature type="domain" description="HD" evidence="3">
    <location>
        <begin position="554"/>
        <end position="714"/>
    </location>
</feature>
<dbReference type="InterPro" id="IPR052722">
    <property type="entry name" value="PgpH_phosphodiesterase"/>
</dbReference>
<gene>
    <name evidence="4" type="ORF">H5P28_08140</name>
</gene>
<evidence type="ECO:0000256" key="1">
    <source>
        <dbReference type="SAM" id="MobiDB-lite"/>
    </source>
</evidence>
<evidence type="ECO:0000313" key="4">
    <source>
        <dbReference type="EMBL" id="MBC2594231.1"/>
    </source>
</evidence>
<dbReference type="InterPro" id="IPR011621">
    <property type="entry name" value="Metal-dep_PHydrolase_7TM_intra"/>
</dbReference>